<keyword evidence="3" id="KW-1185">Reference proteome</keyword>
<comment type="caution">
    <text evidence="2">The sequence shown here is derived from an EMBL/GenBank/DDBJ whole genome shotgun (WGS) entry which is preliminary data.</text>
</comment>
<reference evidence="2" key="2">
    <citation type="journal article" date="2022" name="Hortic Res">
        <title>The genome of Dioscorea zingiberensis sheds light on the biosynthesis, origin and evolution of the medicinally important diosgenin saponins.</title>
        <authorList>
            <person name="Li Y."/>
            <person name="Tan C."/>
            <person name="Li Z."/>
            <person name="Guo J."/>
            <person name="Li S."/>
            <person name="Chen X."/>
            <person name="Wang C."/>
            <person name="Dai X."/>
            <person name="Yang H."/>
            <person name="Song W."/>
            <person name="Hou L."/>
            <person name="Xu J."/>
            <person name="Tong Z."/>
            <person name="Xu A."/>
            <person name="Yuan X."/>
            <person name="Wang W."/>
            <person name="Yang Q."/>
            <person name="Chen L."/>
            <person name="Sun Z."/>
            <person name="Wang K."/>
            <person name="Pan B."/>
            <person name="Chen J."/>
            <person name="Bao Y."/>
            <person name="Liu F."/>
            <person name="Qi X."/>
            <person name="Gang D.R."/>
            <person name="Wen J."/>
            <person name="Li J."/>
        </authorList>
    </citation>
    <scope>NUCLEOTIDE SEQUENCE</scope>
    <source>
        <strain evidence="2">Dzin_1.0</strain>
    </source>
</reference>
<evidence type="ECO:0008006" key="4">
    <source>
        <dbReference type="Google" id="ProtNLM"/>
    </source>
</evidence>
<dbReference type="AlphaFoldDB" id="A0A9D5CDJ0"/>
<feature type="region of interest" description="Disordered" evidence="1">
    <location>
        <begin position="185"/>
        <end position="211"/>
    </location>
</feature>
<protein>
    <recommendedName>
        <fullName evidence="4">Growth-regulating factor</fullName>
    </recommendedName>
</protein>
<gene>
    <name evidence="2" type="ORF">J5N97_018863</name>
</gene>
<reference evidence="2" key="1">
    <citation type="submission" date="2021-03" db="EMBL/GenBank/DDBJ databases">
        <authorList>
            <person name="Li Z."/>
            <person name="Yang C."/>
        </authorList>
    </citation>
    <scope>NUCLEOTIDE SEQUENCE</scope>
    <source>
        <strain evidence="2">Dzin_1.0</strain>
        <tissue evidence="2">Leaf</tissue>
    </source>
</reference>
<evidence type="ECO:0000313" key="3">
    <source>
        <dbReference type="Proteomes" id="UP001085076"/>
    </source>
</evidence>
<evidence type="ECO:0000313" key="2">
    <source>
        <dbReference type="EMBL" id="KAJ0970904.1"/>
    </source>
</evidence>
<sequence length="211" mass="23319">MDSSLDNSWGLMPSNISLFPLSKAANDGSLLPSNYSQQLHGMQDIGQPSMSSMSGRQQQQPHAFFGTEFGSSEPAKHESQSLRPFFDEWPNTRESWSDLDDNRCNRTSYSTTQLSISIPMASSDFSRTSPRSPDGIWAANSNLGAISSIRGTNLDVSNRGRREVQPMHHFMAAASEKNLAYFPPSPNSSIPDLRHIDPRCMHASGRGNRGR</sequence>
<dbReference type="EMBL" id="JAGGNH010000005">
    <property type="protein sequence ID" value="KAJ0970904.1"/>
    <property type="molecule type" value="Genomic_DNA"/>
</dbReference>
<organism evidence="2 3">
    <name type="scientific">Dioscorea zingiberensis</name>
    <dbReference type="NCBI Taxonomy" id="325984"/>
    <lineage>
        <taxon>Eukaryota</taxon>
        <taxon>Viridiplantae</taxon>
        <taxon>Streptophyta</taxon>
        <taxon>Embryophyta</taxon>
        <taxon>Tracheophyta</taxon>
        <taxon>Spermatophyta</taxon>
        <taxon>Magnoliopsida</taxon>
        <taxon>Liliopsida</taxon>
        <taxon>Dioscoreales</taxon>
        <taxon>Dioscoreaceae</taxon>
        <taxon>Dioscorea</taxon>
    </lineage>
</organism>
<accession>A0A9D5CDJ0</accession>
<dbReference type="OrthoDB" id="1927209at2759"/>
<evidence type="ECO:0000256" key="1">
    <source>
        <dbReference type="SAM" id="MobiDB-lite"/>
    </source>
</evidence>
<proteinExistence type="predicted"/>
<name>A0A9D5CDJ0_9LILI</name>
<dbReference type="Proteomes" id="UP001085076">
    <property type="component" value="Miscellaneous, Linkage group lg05"/>
</dbReference>